<protein>
    <recommendedName>
        <fullName evidence="2">AB hydrolase-1 domain-containing protein</fullName>
    </recommendedName>
</protein>
<organism evidence="3">
    <name type="scientific">marine metagenome</name>
    <dbReference type="NCBI Taxonomy" id="408172"/>
    <lineage>
        <taxon>unclassified sequences</taxon>
        <taxon>metagenomes</taxon>
        <taxon>ecological metagenomes</taxon>
    </lineage>
</organism>
<evidence type="ECO:0000259" key="2">
    <source>
        <dbReference type="Pfam" id="PF00561"/>
    </source>
</evidence>
<proteinExistence type="predicted"/>
<dbReference type="PANTHER" id="PTHR42916">
    <property type="entry name" value="2-SUCCINYL-5-ENOLPYRUVYL-6-HYDROXY-3-CYCLOHEXENE-1-CARBOXYLATE SYNTHASE"/>
    <property type="match status" value="1"/>
</dbReference>
<accession>A0A382U2H0</accession>
<dbReference type="SUPFAM" id="SSF53474">
    <property type="entry name" value="alpha/beta-Hydrolases"/>
    <property type="match status" value="1"/>
</dbReference>
<dbReference type="AlphaFoldDB" id="A0A382U2H0"/>
<evidence type="ECO:0000256" key="1">
    <source>
        <dbReference type="ARBA" id="ARBA00023239"/>
    </source>
</evidence>
<dbReference type="Gene3D" id="3.40.50.1820">
    <property type="entry name" value="alpha/beta hydrolase"/>
    <property type="match status" value="1"/>
</dbReference>
<keyword evidence="1" id="KW-0456">Lyase</keyword>
<reference evidence="3" key="1">
    <citation type="submission" date="2018-05" db="EMBL/GenBank/DDBJ databases">
        <authorList>
            <person name="Lanie J.A."/>
            <person name="Ng W.-L."/>
            <person name="Kazmierczak K.M."/>
            <person name="Andrzejewski T.M."/>
            <person name="Davidsen T.M."/>
            <person name="Wayne K.J."/>
            <person name="Tettelin H."/>
            <person name="Glass J.I."/>
            <person name="Rusch D."/>
            <person name="Podicherti R."/>
            <person name="Tsui H.-C.T."/>
            <person name="Winkler M.E."/>
        </authorList>
    </citation>
    <scope>NUCLEOTIDE SEQUENCE</scope>
</reference>
<dbReference type="InterPro" id="IPR000073">
    <property type="entry name" value="AB_hydrolase_1"/>
</dbReference>
<dbReference type="EMBL" id="UINC01141018">
    <property type="protein sequence ID" value="SVD28509.1"/>
    <property type="molecule type" value="Genomic_DNA"/>
</dbReference>
<name>A0A382U2H0_9ZZZZ</name>
<dbReference type="Pfam" id="PF00561">
    <property type="entry name" value="Abhydrolase_1"/>
    <property type="match status" value="1"/>
</dbReference>
<dbReference type="GO" id="GO:0016829">
    <property type="term" value="F:lyase activity"/>
    <property type="evidence" value="ECO:0007669"/>
    <property type="project" value="UniProtKB-KW"/>
</dbReference>
<gene>
    <name evidence="3" type="ORF">METZ01_LOCUS381363</name>
</gene>
<dbReference type="PRINTS" id="PR00111">
    <property type="entry name" value="ABHYDROLASE"/>
</dbReference>
<evidence type="ECO:0000313" key="3">
    <source>
        <dbReference type="EMBL" id="SVD28509.1"/>
    </source>
</evidence>
<dbReference type="PANTHER" id="PTHR42916:SF1">
    <property type="entry name" value="PROTEIN PHYLLO, CHLOROPLASTIC"/>
    <property type="match status" value="1"/>
</dbReference>
<dbReference type="InterPro" id="IPR029058">
    <property type="entry name" value="AB_hydrolase_fold"/>
</dbReference>
<feature type="non-terminal residue" evidence="3">
    <location>
        <position position="195"/>
    </location>
</feature>
<sequence>MSRLVRHPVLLHGFSGSSASWTERLIDSLVGTAASPVLVDLPGHGLLPSSLAEGGVTLEATLSQISASGIWPTDLLGYSMGGRVALHFAANHPERVRSLVLESSSPGLATEAERSARRATDETLALRIEQKGIEDFVDFWESLPLFESQRALDTPVLERQRALRLQNDARGVAAALRGLGTGSLPSLWDRLPEIR</sequence>
<feature type="domain" description="AB hydrolase-1" evidence="2">
    <location>
        <begin position="9"/>
        <end position="126"/>
    </location>
</feature>